<dbReference type="EMBL" id="PUWT01000051">
    <property type="protein sequence ID" value="PQQ23883.1"/>
    <property type="molecule type" value="Genomic_DNA"/>
</dbReference>
<organism evidence="1 2">
    <name type="scientific">Photorhabdus hindustanensis</name>
    <dbReference type="NCBI Taxonomy" id="2918802"/>
    <lineage>
        <taxon>Bacteria</taxon>
        <taxon>Pseudomonadati</taxon>
        <taxon>Pseudomonadota</taxon>
        <taxon>Gammaproteobacteria</taxon>
        <taxon>Enterobacterales</taxon>
        <taxon>Morganellaceae</taxon>
        <taxon>Photorhabdus</taxon>
    </lineage>
</organism>
<gene>
    <name evidence="1" type="ORF">C6H66_17620</name>
</gene>
<name>A0A2S8PXT6_9GAMM</name>
<dbReference type="AlphaFoldDB" id="A0A2S8PXT6"/>
<sequence length="74" mass="8267">MEFNILNSPLAGLNNRSRSHFILSIQTRKSSHPKPLSLLFPARVMLPEQKDDISKISKLINKASAEIQAVKPSI</sequence>
<evidence type="ECO:0000313" key="1">
    <source>
        <dbReference type="EMBL" id="PQQ23883.1"/>
    </source>
</evidence>
<dbReference type="Proteomes" id="UP000239550">
    <property type="component" value="Unassembled WGS sequence"/>
</dbReference>
<evidence type="ECO:0000313" key="2">
    <source>
        <dbReference type="Proteomes" id="UP000239550"/>
    </source>
</evidence>
<keyword evidence="2" id="KW-1185">Reference proteome</keyword>
<proteinExistence type="predicted"/>
<protein>
    <submittedName>
        <fullName evidence="1">Uncharacterized protein</fullName>
    </submittedName>
</protein>
<reference evidence="1 2" key="1">
    <citation type="submission" date="2018-02" db="EMBL/GenBank/DDBJ databases">
        <title>Five New Genomes of Indian Photorhabdus Isolates TSA.</title>
        <authorList>
            <person name="Dubay B."/>
            <person name="Somvanshi V.S."/>
        </authorList>
    </citation>
    <scope>NUCLEOTIDE SEQUENCE [LARGE SCALE GENOMIC DNA]</scope>
    <source>
        <strain evidence="1 2">H1</strain>
    </source>
</reference>
<comment type="caution">
    <text evidence="1">The sequence shown here is derived from an EMBL/GenBank/DDBJ whole genome shotgun (WGS) entry which is preliminary data.</text>
</comment>
<accession>A0A2S8PXT6</accession>